<dbReference type="Proteomes" id="UP000192727">
    <property type="component" value="Chromosome"/>
</dbReference>
<proteinExistence type="predicted"/>
<gene>
    <name evidence="1" type="ORF">B7C51_04285</name>
</gene>
<dbReference type="RefSeq" id="WP_083038772.1">
    <property type="nucleotide sequence ID" value="NZ_CP020557.1"/>
</dbReference>
<dbReference type="AlphaFoldDB" id="A0A1V0UPI4"/>
<reference evidence="1 2" key="1">
    <citation type="submission" date="2017-03" db="EMBL/GenBank/DDBJ databases">
        <title>Paenibacillus larvae genome sequencing.</title>
        <authorList>
            <person name="Dingman D.W."/>
        </authorList>
    </citation>
    <scope>NUCLEOTIDE SEQUENCE [LARGE SCALE GENOMIC DNA]</scope>
    <source>
        <strain evidence="1 2">SAG 10367</strain>
    </source>
</reference>
<dbReference type="EMBL" id="CP020557">
    <property type="protein sequence ID" value="ARF67195.1"/>
    <property type="molecule type" value="Genomic_DNA"/>
</dbReference>
<organism evidence="1 2">
    <name type="scientific">Paenibacillus larvae subsp. pulvifaciens</name>
    <dbReference type="NCBI Taxonomy" id="1477"/>
    <lineage>
        <taxon>Bacteria</taxon>
        <taxon>Bacillati</taxon>
        <taxon>Bacillota</taxon>
        <taxon>Bacilli</taxon>
        <taxon>Bacillales</taxon>
        <taxon>Paenibacillaceae</taxon>
        <taxon>Paenibacillus</taxon>
    </lineage>
</organism>
<name>A0A1V0UPI4_9BACL</name>
<evidence type="ECO:0000313" key="2">
    <source>
        <dbReference type="Proteomes" id="UP000192727"/>
    </source>
</evidence>
<protein>
    <submittedName>
        <fullName evidence="1">Uncharacterized protein</fullName>
    </submittedName>
</protein>
<accession>A0A1V0UPI4</accession>
<evidence type="ECO:0000313" key="1">
    <source>
        <dbReference type="EMBL" id="ARF67195.1"/>
    </source>
</evidence>
<sequence length="91" mass="10360">MTEFGTVVFEGKEFKLTEDANFTNRVLGGWYTDFNDASEGEKFDFEVSAPGVDDEGNEVTVYWIFTDIKGEGGKEGLDEYNYDDVDRVVYE</sequence>